<evidence type="ECO:0000256" key="1">
    <source>
        <dbReference type="SAM" id="MobiDB-lite"/>
    </source>
</evidence>
<name>Q5D4Y9_9PSED</name>
<reference evidence="2" key="1">
    <citation type="journal article" date="2006" name="Lett. Appl. Microbiol.">
        <title>A study on medium chain length-polyhydroxyalkanoate accumulation in Escherichia coli harbouring phaC1 gene of indigenous Pseudomonas sp. LDC-5.</title>
        <authorList>
            <person name="Sujatha K."/>
            <person name="Shenbagarathai R."/>
        </authorList>
    </citation>
    <scope>NUCLEOTIDE SEQUENCE</scope>
    <source>
        <strain evidence="2">LDC-5</strain>
    </source>
</reference>
<proteinExistence type="predicted"/>
<accession>Q5D4Y9</accession>
<evidence type="ECO:0000313" key="2">
    <source>
        <dbReference type="EMBL" id="AAX18691.1"/>
    </source>
</evidence>
<sequence length="169" mass="18784">MTHGRHATARHICRRQDRIRTVQQRAYPQDRPAGQPVNPHRRSPGQAAPDAVADLGKRHQACRLLVVALAELAGRACRRTEKGADPPGQPCLRRRRSLPRHLRSRALSYSAVAACGAPRCLLHPRVTCMPQPYIFRTVQLDNQSIRTAVRPGKPHLTPLLIFNGIGANL</sequence>
<dbReference type="EMBL" id="AY903604">
    <property type="protein sequence ID" value="AAX18691.1"/>
    <property type="molecule type" value="Genomic_DNA"/>
</dbReference>
<feature type="non-terminal residue" evidence="2">
    <location>
        <position position="169"/>
    </location>
</feature>
<protein>
    <submittedName>
        <fullName evidence="2">Depolymerase</fullName>
    </submittedName>
</protein>
<organism evidence="2">
    <name type="scientific">Pseudomonas sp. LDC-5 MNNG mutant</name>
    <dbReference type="NCBI Taxonomy" id="253249"/>
    <lineage>
        <taxon>Bacteria</taxon>
        <taxon>Pseudomonadati</taxon>
        <taxon>Pseudomonadota</taxon>
        <taxon>Gammaproteobacteria</taxon>
        <taxon>Pseudomonadales</taxon>
        <taxon>Pseudomonadaceae</taxon>
        <taxon>Pseudomonas</taxon>
    </lineage>
</organism>
<feature type="region of interest" description="Disordered" evidence="1">
    <location>
        <begin position="1"/>
        <end position="51"/>
    </location>
</feature>
<dbReference type="AlphaFoldDB" id="Q5D4Y9"/>
<feature type="compositionally biased region" description="Basic residues" evidence="1">
    <location>
        <begin position="1"/>
        <end position="13"/>
    </location>
</feature>